<name>A0A6C0AM48_9ZZZZ</name>
<organism evidence="1">
    <name type="scientific">viral metagenome</name>
    <dbReference type="NCBI Taxonomy" id="1070528"/>
    <lineage>
        <taxon>unclassified sequences</taxon>
        <taxon>metagenomes</taxon>
        <taxon>organismal metagenomes</taxon>
    </lineage>
</organism>
<accession>A0A6C0AM48</accession>
<evidence type="ECO:0000313" key="1">
    <source>
        <dbReference type="EMBL" id="QHS80365.1"/>
    </source>
</evidence>
<reference evidence="1" key="1">
    <citation type="journal article" date="2020" name="Nature">
        <title>Giant virus diversity and host interactions through global metagenomics.</title>
        <authorList>
            <person name="Schulz F."/>
            <person name="Roux S."/>
            <person name="Paez-Espino D."/>
            <person name="Jungbluth S."/>
            <person name="Walsh D.A."/>
            <person name="Denef V.J."/>
            <person name="McMahon K.D."/>
            <person name="Konstantinidis K.T."/>
            <person name="Eloe-Fadrosh E.A."/>
            <person name="Kyrpides N.C."/>
            <person name="Woyke T."/>
        </authorList>
    </citation>
    <scope>NUCLEOTIDE SEQUENCE</scope>
    <source>
        <strain evidence="1">GVMAG-S-1039698-54</strain>
    </source>
</reference>
<dbReference type="EMBL" id="MN740678">
    <property type="protein sequence ID" value="QHS80365.1"/>
    <property type="molecule type" value="Genomic_DNA"/>
</dbReference>
<proteinExistence type="predicted"/>
<dbReference type="AlphaFoldDB" id="A0A6C0AM48"/>
<protein>
    <submittedName>
        <fullName evidence="1">Uncharacterized protein</fullName>
    </submittedName>
</protein>
<sequence>MTSMNLILEDPQKGPLNFTRYTLENTNWEIKSIIVRFRRYSPTKTFAIYYTKIENKEYIKPYLVSTEYEFKYLFNIKNNNYSVVKNYAICLTI</sequence>